<name>A0ABQ5J6Z2_9ASTR</name>
<keyword evidence="1" id="KW-0175">Coiled coil</keyword>
<evidence type="ECO:0000256" key="1">
    <source>
        <dbReference type="SAM" id="Coils"/>
    </source>
</evidence>
<sequence length="206" mass="23323">MRNKPDIDDIDIDDLYNNLRVYEDELERSSGSNSASQNLAFLSSENTNSTNEVSTASGDFGVSTAGGINQVPSTPSAHDITYSFLAQPTTSPQLENEDFQQMDGVDLEELDLRCATTVIEKHILLEEYRILEESRRRNLMVKLAGAMHITTESSSQNYDIEREKHNKAKLEIRGYEIALESLEARILGHEKNKLAWGERYDFKTMI</sequence>
<dbReference type="EMBL" id="BQNB010021522">
    <property type="protein sequence ID" value="GJU07277.1"/>
    <property type="molecule type" value="Genomic_DNA"/>
</dbReference>
<evidence type="ECO:0000313" key="3">
    <source>
        <dbReference type="EMBL" id="GJU07277.1"/>
    </source>
</evidence>
<evidence type="ECO:0000256" key="2">
    <source>
        <dbReference type="SAM" id="MobiDB-lite"/>
    </source>
</evidence>
<feature type="region of interest" description="Disordered" evidence="2">
    <location>
        <begin position="46"/>
        <end position="73"/>
    </location>
</feature>
<organism evidence="3 4">
    <name type="scientific">Tanacetum coccineum</name>
    <dbReference type="NCBI Taxonomy" id="301880"/>
    <lineage>
        <taxon>Eukaryota</taxon>
        <taxon>Viridiplantae</taxon>
        <taxon>Streptophyta</taxon>
        <taxon>Embryophyta</taxon>
        <taxon>Tracheophyta</taxon>
        <taxon>Spermatophyta</taxon>
        <taxon>Magnoliopsida</taxon>
        <taxon>eudicotyledons</taxon>
        <taxon>Gunneridae</taxon>
        <taxon>Pentapetalae</taxon>
        <taxon>asterids</taxon>
        <taxon>campanulids</taxon>
        <taxon>Asterales</taxon>
        <taxon>Asteraceae</taxon>
        <taxon>Asteroideae</taxon>
        <taxon>Anthemideae</taxon>
        <taxon>Anthemidinae</taxon>
        <taxon>Tanacetum</taxon>
    </lineage>
</organism>
<dbReference type="Proteomes" id="UP001151760">
    <property type="component" value="Unassembled WGS sequence"/>
</dbReference>
<reference evidence="3" key="1">
    <citation type="journal article" date="2022" name="Int. J. Mol. Sci.">
        <title>Draft Genome of Tanacetum Coccineum: Genomic Comparison of Closely Related Tanacetum-Family Plants.</title>
        <authorList>
            <person name="Yamashiro T."/>
            <person name="Shiraishi A."/>
            <person name="Nakayama K."/>
            <person name="Satake H."/>
        </authorList>
    </citation>
    <scope>NUCLEOTIDE SEQUENCE</scope>
</reference>
<gene>
    <name evidence="3" type="ORF">Tco_1123707</name>
</gene>
<proteinExistence type="predicted"/>
<evidence type="ECO:0000313" key="4">
    <source>
        <dbReference type="Proteomes" id="UP001151760"/>
    </source>
</evidence>
<protein>
    <submittedName>
        <fullName evidence="3">Uncharacterized protein</fullName>
    </submittedName>
</protein>
<reference evidence="3" key="2">
    <citation type="submission" date="2022-01" db="EMBL/GenBank/DDBJ databases">
        <authorList>
            <person name="Yamashiro T."/>
            <person name="Shiraishi A."/>
            <person name="Satake H."/>
            <person name="Nakayama K."/>
        </authorList>
    </citation>
    <scope>NUCLEOTIDE SEQUENCE</scope>
</reference>
<comment type="caution">
    <text evidence="3">The sequence shown here is derived from an EMBL/GenBank/DDBJ whole genome shotgun (WGS) entry which is preliminary data.</text>
</comment>
<keyword evidence="4" id="KW-1185">Reference proteome</keyword>
<feature type="coiled-coil region" evidence="1">
    <location>
        <begin position="165"/>
        <end position="192"/>
    </location>
</feature>
<accession>A0ABQ5J6Z2</accession>
<feature type="compositionally biased region" description="Low complexity" evidence="2">
    <location>
        <begin position="46"/>
        <end position="57"/>
    </location>
</feature>